<evidence type="ECO:0000313" key="3">
    <source>
        <dbReference type="Proteomes" id="UP000765509"/>
    </source>
</evidence>
<evidence type="ECO:0000313" key="2">
    <source>
        <dbReference type="EMBL" id="MBW0474778.1"/>
    </source>
</evidence>
<organism evidence="2 3">
    <name type="scientific">Austropuccinia psidii MF-1</name>
    <dbReference type="NCBI Taxonomy" id="1389203"/>
    <lineage>
        <taxon>Eukaryota</taxon>
        <taxon>Fungi</taxon>
        <taxon>Dikarya</taxon>
        <taxon>Basidiomycota</taxon>
        <taxon>Pucciniomycotina</taxon>
        <taxon>Pucciniomycetes</taxon>
        <taxon>Pucciniales</taxon>
        <taxon>Sphaerophragmiaceae</taxon>
        <taxon>Austropuccinia</taxon>
    </lineage>
</organism>
<reference evidence="2" key="1">
    <citation type="submission" date="2021-03" db="EMBL/GenBank/DDBJ databases">
        <title>Draft genome sequence of rust myrtle Austropuccinia psidii MF-1, a brazilian biotype.</title>
        <authorList>
            <person name="Quecine M.C."/>
            <person name="Pachon D.M.R."/>
            <person name="Bonatelli M.L."/>
            <person name="Correr F.H."/>
            <person name="Franceschini L.M."/>
            <person name="Leite T.F."/>
            <person name="Margarido G.R.A."/>
            <person name="Almeida C.A."/>
            <person name="Ferrarezi J.A."/>
            <person name="Labate C.A."/>
        </authorList>
    </citation>
    <scope>NUCLEOTIDE SEQUENCE</scope>
    <source>
        <strain evidence="2">MF-1</strain>
    </source>
</reference>
<name>A0A9Q3C1C4_9BASI</name>
<sequence length="237" mass="28045">MTIWISSWGIEMIKEDFELPDRLVTTRFNTLFTISVYRWYIKLRNEHGHQSWTWWKNKIINNWVNGVWRFEVETALEYAKFKGEKERALPWFFSQKDLLTEFYPDMSEFMIYRKIIRKCGGDLENVVKIRTTEKSSAEGIINIFEEATTRTTIGSSRVNLKTRLNTPWKNSVDKNTKENFNNIKYKSADVTRKLPILQRTTNLANSCPKKGAINEIEIEKEPDVEKDDVIEENSDDK</sequence>
<accession>A0A9Q3C1C4</accession>
<comment type="caution">
    <text evidence="2">The sequence shown here is derived from an EMBL/GenBank/DDBJ whole genome shotgun (WGS) entry which is preliminary data.</text>
</comment>
<keyword evidence="3" id="KW-1185">Reference proteome</keyword>
<protein>
    <submittedName>
        <fullName evidence="2">Uncharacterized protein</fullName>
    </submittedName>
</protein>
<dbReference type="EMBL" id="AVOT02003852">
    <property type="protein sequence ID" value="MBW0474778.1"/>
    <property type="molecule type" value="Genomic_DNA"/>
</dbReference>
<evidence type="ECO:0000256" key="1">
    <source>
        <dbReference type="SAM" id="MobiDB-lite"/>
    </source>
</evidence>
<gene>
    <name evidence="2" type="ORF">O181_014493</name>
</gene>
<dbReference type="Proteomes" id="UP000765509">
    <property type="component" value="Unassembled WGS sequence"/>
</dbReference>
<proteinExistence type="predicted"/>
<dbReference type="AlphaFoldDB" id="A0A9Q3C1C4"/>
<feature type="region of interest" description="Disordered" evidence="1">
    <location>
        <begin position="214"/>
        <end position="237"/>
    </location>
</feature>
<feature type="compositionally biased region" description="Acidic residues" evidence="1">
    <location>
        <begin position="224"/>
        <end position="237"/>
    </location>
</feature>